<keyword evidence="2" id="KW-1185">Reference proteome</keyword>
<organism evidence="1 2">
    <name type="scientific">Phytophthora nicotianae P1569</name>
    <dbReference type="NCBI Taxonomy" id="1317065"/>
    <lineage>
        <taxon>Eukaryota</taxon>
        <taxon>Sar</taxon>
        <taxon>Stramenopiles</taxon>
        <taxon>Oomycota</taxon>
        <taxon>Peronosporomycetes</taxon>
        <taxon>Peronosporales</taxon>
        <taxon>Peronosporaceae</taxon>
        <taxon>Phytophthora</taxon>
    </lineage>
</organism>
<reference evidence="1 2" key="1">
    <citation type="submission" date="2013-11" db="EMBL/GenBank/DDBJ databases">
        <title>The Genome Sequence of Phytophthora parasitica P1569.</title>
        <authorList>
            <consortium name="The Broad Institute Genomics Platform"/>
            <person name="Russ C."/>
            <person name="Tyler B."/>
            <person name="Panabieres F."/>
            <person name="Shan W."/>
            <person name="Tripathy S."/>
            <person name="Grunwald N."/>
            <person name="Machado M."/>
            <person name="Johnson C.S."/>
            <person name="Arredondo F."/>
            <person name="Hong C."/>
            <person name="Coffey M."/>
            <person name="Young S.K."/>
            <person name="Zeng Q."/>
            <person name="Gargeya S."/>
            <person name="Fitzgerald M."/>
            <person name="Abouelleil A."/>
            <person name="Alvarado L."/>
            <person name="Chapman S.B."/>
            <person name="Gainer-Dewar J."/>
            <person name="Goldberg J."/>
            <person name="Griggs A."/>
            <person name="Gujja S."/>
            <person name="Hansen M."/>
            <person name="Howarth C."/>
            <person name="Imamovic A."/>
            <person name="Ireland A."/>
            <person name="Larimer J."/>
            <person name="McCowan C."/>
            <person name="Murphy C."/>
            <person name="Pearson M."/>
            <person name="Poon T.W."/>
            <person name="Priest M."/>
            <person name="Roberts A."/>
            <person name="Saif S."/>
            <person name="Shea T."/>
            <person name="Sykes S."/>
            <person name="Wortman J."/>
            <person name="Nusbaum C."/>
            <person name="Birren B."/>
        </authorList>
    </citation>
    <scope>NUCLEOTIDE SEQUENCE [LARGE SCALE GENOMIC DNA]</scope>
    <source>
        <strain evidence="1 2">P1569</strain>
    </source>
</reference>
<name>V9EUE9_PHYNI</name>
<dbReference type="HOGENOM" id="CLU_3036562_0_0_1"/>
<dbReference type="AlphaFoldDB" id="V9EUE9"/>
<protein>
    <submittedName>
        <fullName evidence="1">Uncharacterized protein</fullName>
    </submittedName>
</protein>
<gene>
    <name evidence="1" type="ORF">F443_13089</name>
</gene>
<sequence>MVASALDLREPIEELLRRILDRHEGYKDFSIGPDDRLAVPFPGDVWRALDELSKF</sequence>
<comment type="caution">
    <text evidence="1">The sequence shown here is derived from an EMBL/GenBank/DDBJ whole genome shotgun (WGS) entry which is preliminary data.</text>
</comment>
<dbReference type="EMBL" id="ANIZ01002233">
    <property type="protein sequence ID" value="ETI41707.1"/>
    <property type="molecule type" value="Genomic_DNA"/>
</dbReference>
<proteinExistence type="predicted"/>
<accession>V9EUE9</accession>
<dbReference type="eggNOG" id="KOG1121">
    <property type="taxonomic scope" value="Eukaryota"/>
</dbReference>
<dbReference type="Proteomes" id="UP000018721">
    <property type="component" value="Unassembled WGS sequence"/>
</dbReference>
<evidence type="ECO:0000313" key="1">
    <source>
        <dbReference type="EMBL" id="ETI41707.1"/>
    </source>
</evidence>
<evidence type="ECO:0000313" key="2">
    <source>
        <dbReference type="Proteomes" id="UP000018721"/>
    </source>
</evidence>